<accession>A0A7S1N7E1</accession>
<organism evidence="1">
    <name type="scientific">Eutreptiella gymnastica</name>
    <dbReference type="NCBI Taxonomy" id="73025"/>
    <lineage>
        <taxon>Eukaryota</taxon>
        <taxon>Discoba</taxon>
        <taxon>Euglenozoa</taxon>
        <taxon>Euglenida</taxon>
        <taxon>Spirocuta</taxon>
        <taxon>Euglenophyceae</taxon>
        <taxon>Eutreptiales</taxon>
        <taxon>Eutreptiaceae</taxon>
        <taxon>Eutreptiella</taxon>
    </lineage>
</organism>
<sequence>MLPIVCTFIILAGAIIHLLLTGELPIYRLLKFSERHLQTVKTHQEDHTQLKDAANTITLVGTRGIISREVSNSAYPTLVSSYNTSIASCPWTKFPCIGINQTFHSPLMQQRSSATFIRCSKYPEFFSGAWLAATPLFLATKYQLGNGVGGAGVVGNEGKKKTLPFKTQSARAFFVEHLSGLEHNVREHLIRQRRGSEALNHSHIDDRSREAARCRTGSVEVRALEHSYSVLGLVPYFGGTSRNFGGNFEHVHSFSPISVRLRHLAATVCSIQRQLHSVVVGVCRDFFDNADRVAVERTAKEYSLQIREIVELDCGEGHHLPIRLLLHAQSQLRKGSWAAKYVYYTEADHLLHLSSVDGLLPYLDHTLYLVPYRFTEWFGPINPWAGAGGVIRSIHRTIPFGGKKFEAICLCTGDFVNRTLLPRPAASALTEESF</sequence>
<gene>
    <name evidence="1" type="ORF">EGYM00392_LOCUS13533</name>
</gene>
<proteinExistence type="predicted"/>
<dbReference type="EMBL" id="HBGA01037059">
    <property type="protein sequence ID" value="CAD9002449.1"/>
    <property type="molecule type" value="Transcribed_RNA"/>
</dbReference>
<reference evidence="1" key="1">
    <citation type="submission" date="2021-01" db="EMBL/GenBank/DDBJ databases">
        <authorList>
            <person name="Corre E."/>
            <person name="Pelletier E."/>
            <person name="Niang G."/>
            <person name="Scheremetjew M."/>
            <person name="Finn R."/>
            <person name="Kale V."/>
            <person name="Holt S."/>
            <person name="Cochrane G."/>
            <person name="Meng A."/>
            <person name="Brown T."/>
            <person name="Cohen L."/>
        </authorList>
    </citation>
    <scope>NUCLEOTIDE SEQUENCE</scope>
    <source>
        <strain evidence="1">NIES-381</strain>
    </source>
</reference>
<dbReference type="AlphaFoldDB" id="A0A7S1N7E1"/>
<name>A0A7S1N7E1_9EUGL</name>
<protein>
    <submittedName>
        <fullName evidence="1">Uncharacterized protein</fullName>
    </submittedName>
</protein>
<evidence type="ECO:0000313" key="1">
    <source>
        <dbReference type="EMBL" id="CAD9002449.1"/>
    </source>
</evidence>